<feature type="region of interest" description="Disordered" evidence="1">
    <location>
        <begin position="1"/>
        <end position="101"/>
    </location>
</feature>
<gene>
    <name evidence="2" type="ORF">HNR68_001295</name>
</gene>
<accession>A0A853AEU5</accession>
<dbReference type="AlphaFoldDB" id="A0A853AEU5"/>
<protein>
    <submittedName>
        <fullName evidence="2">Uncharacterized protein</fullName>
    </submittedName>
</protein>
<evidence type="ECO:0000313" key="3">
    <source>
        <dbReference type="Proteomes" id="UP000587002"/>
    </source>
</evidence>
<feature type="compositionally biased region" description="Pro residues" evidence="1">
    <location>
        <begin position="172"/>
        <end position="181"/>
    </location>
</feature>
<feature type="compositionally biased region" description="Low complexity" evidence="1">
    <location>
        <begin position="47"/>
        <end position="59"/>
    </location>
</feature>
<name>A0A853AEU5_9PSEU</name>
<keyword evidence="3" id="KW-1185">Reference proteome</keyword>
<dbReference type="Proteomes" id="UP000587002">
    <property type="component" value="Unassembled WGS sequence"/>
</dbReference>
<evidence type="ECO:0000256" key="1">
    <source>
        <dbReference type="SAM" id="MobiDB-lite"/>
    </source>
</evidence>
<reference evidence="2 3" key="1">
    <citation type="submission" date="2020-07" db="EMBL/GenBank/DDBJ databases">
        <title>Sequencing the genomes of 1000 actinobacteria strains.</title>
        <authorList>
            <person name="Klenk H.-P."/>
        </authorList>
    </citation>
    <scope>NUCLEOTIDE SEQUENCE [LARGE SCALE GENOMIC DNA]</scope>
    <source>
        <strain evidence="2 3">DSM 44065</strain>
    </source>
</reference>
<organism evidence="2 3">
    <name type="scientific">Saccharopolyspora hordei</name>
    <dbReference type="NCBI Taxonomy" id="1838"/>
    <lineage>
        <taxon>Bacteria</taxon>
        <taxon>Bacillati</taxon>
        <taxon>Actinomycetota</taxon>
        <taxon>Actinomycetes</taxon>
        <taxon>Pseudonocardiales</taxon>
        <taxon>Pseudonocardiaceae</taxon>
        <taxon>Saccharopolyspora</taxon>
    </lineage>
</organism>
<comment type="caution">
    <text evidence="2">The sequence shown here is derived from an EMBL/GenBank/DDBJ whole genome shotgun (WGS) entry which is preliminary data.</text>
</comment>
<evidence type="ECO:0000313" key="2">
    <source>
        <dbReference type="EMBL" id="NYI82665.1"/>
    </source>
</evidence>
<dbReference type="EMBL" id="JACCFJ010000001">
    <property type="protein sequence ID" value="NYI82665.1"/>
    <property type="molecule type" value="Genomic_DNA"/>
</dbReference>
<feature type="region of interest" description="Disordered" evidence="1">
    <location>
        <begin position="168"/>
        <end position="297"/>
    </location>
</feature>
<proteinExistence type="predicted"/>
<sequence>MRAVGQLDQADLLSGASPLPDDDRTRRLRRTGQVRGTRPPRPERSATRSASARTASTTSQLSWAVGCTASATPRTRSAPSCRSSWESRPSAALPGSALRPAESVHSSGRGWISTVGDHRALAARGVLVVDPKAHHLLISLHACGNSGERSTRAVAVPQRRTVPGRHRIWQRPPAPVRPWEPTPGYGRDTAAGPASPLGQHSPSGTNVESARPVAPPHELTAHGPTAHKTEATRADRRRGRTHRPSIPQAPRTGRGSHRSTGTGRTGVAPGERPGRDAGGFAAPGRRRPGRPTAGAAPWEGRCAFAAVGPVDAGVGSRSLVEVP</sequence>
<feature type="compositionally biased region" description="Polar residues" evidence="1">
    <location>
        <begin position="69"/>
        <end position="87"/>
    </location>
</feature>
<feature type="compositionally biased region" description="Polar residues" evidence="1">
    <location>
        <begin position="198"/>
        <end position="208"/>
    </location>
</feature>